<keyword evidence="3" id="KW-0472">Membrane</keyword>
<evidence type="ECO:0000256" key="2">
    <source>
        <dbReference type="ARBA" id="ARBA00022989"/>
    </source>
</evidence>
<protein>
    <submittedName>
        <fullName evidence="4">Membrane protein</fullName>
    </submittedName>
</protein>
<keyword evidence="2 3" id="KW-1133">Transmembrane helix</keyword>
<proteinExistence type="predicted"/>
<dbReference type="InterPro" id="IPR009825">
    <property type="entry name" value="ECF_substrate-spec-like"/>
</dbReference>
<feature type="transmembrane region" description="Helical" evidence="3">
    <location>
        <begin position="56"/>
        <end position="76"/>
    </location>
</feature>
<accession>A0ABV2JEY5</accession>
<keyword evidence="1 3" id="KW-0812">Transmembrane</keyword>
<feature type="transmembrane region" description="Helical" evidence="3">
    <location>
        <begin position="6"/>
        <end position="26"/>
    </location>
</feature>
<dbReference type="PANTHER" id="PTHR37815">
    <property type="entry name" value="UPF0397 PROTEIN BC_2624-RELATED"/>
    <property type="match status" value="1"/>
</dbReference>
<gene>
    <name evidence="4" type="ORF">ABID28_000416</name>
</gene>
<keyword evidence="5" id="KW-1185">Reference proteome</keyword>
<dbReference type="RefSeq" id="WP_354367631.1">
    <property type="nucleotide sequence ID" value="NZ_JBEPLN010000004.1"/>
</dbReference>
<dbReference type="Pfam" id="PF07155">
    <property type="entry name" value="ECF-ribofla_trS"/>
    <property type="match status" value="1"/>
</dbReference>
<sequence>MKKTNINLLAQLAIITALSIILGIYVQIKTPTGFLTLLDAGIYFSAFYFGKKEGAIVGALSGFLIDLILGYPQWMFISLLAHGGQGYFATWHKNKVLSLSVASLVMVGTYFLFSIFFYNLGEALAGVLGNVMQNFVGMAVGYFLARILKERVG</sequence>
<reference evidence="4 5" key="1">
    <citation type="submission" date="2024-06" db="EMBL/GenBank/DDBJ databases">
        <title>Genomic Encyclopedia of Type Strains, Phase IV (KMG-IV): sequencing the most valuable type-strain genomes for metagenomic binning, comparative biology and taxonomic classification.</title>
        <authorList>
            <person name="Goeker M."/>
        </authorList>
    </citation>
    <scope>NUCLEOTIDE SEQUENCE [LARGE SCALE GENOMIC DNA]</scope>
    <source>
        <strain evidence="4 5">DSM 28302</strain>
    </source>
</reference>
<organism evidence="4 5">
    <name type="scientific">Streptococcus porcorum</name>
    <dbReference type="NCBI Taxonomy" id="701526"/>
    <lineage>
        <taxon>Bacteria</taxon>
        <taxon>Bacillati</taxon>
        <taxon>Bacillota</taxon>
        <taxon>Bacilli</taxon>
        <taxon>Lactobacillales</taxon>
        <taxon>Streptococcaceae</taxon>
        <taxon>Streptococcus</taxon>
    </lineage>
</organism>
<dbReference type="EMBL" id="JBEPLN010000004">
    <property type="protein sequence ID" value="MET3633783.1"/>
    <property type="molecule type" value="Genomic_DNA"/>
</dbReference>
<comment type="caution">
    <text evidence="4">The sequence shown here is derived from an EMBL/GenBank/DDBJ whole genome shotgun (WGS) entry which is preliminary data.</text>
</comment>
<evidence type="ECO:0000313" key="5">
    <source>
        <dbReference type="Proteomes" id="UP001549037"/>
    </source>
</evidence>
<dbReference type="Gene3D" id="1.10.1760.20">
    <property type="match status" value="1"/>
</dbReference>
<dbReference type="PANTHER" id="PTHR37815:SF3">
    <property type="entry name" value="UPF0397 PROTEIN SPR0429"/>
    <property type="match status" value="1"/>
</dbReference>
<feature type="transmembrane region" description="Helical" evidence="3">
    <location>
        <begin position="96"/>
        <end position="118"/>
    </location>
</feature>
<name>A0ABV2JEY5_9STRE</name>
<evidence type="ECO:0000313" key="4">
    <source>
        <dbReference type="EMBL" id="MET3633783.1"/>
    </source>
</evidence>
<evidence type="ECO:0000256" key="3">
    <source>
        <dbReference type="SAM" id="Phobius"/>
    </source>
</evidence>
<feature type="transmembrane region" description="Helical" evidence="3">
    <location>
        <begin position="124"/>
        <end position="145"/>
    </location>
</feature>
<evidence type="ECO:0000256" key="1">
    <source>
        <dbReference type="ARBA" id="ARBA00022692"/>
    </source>
</evidence>
<dbReference type="Proteomes" id="UP001549037">
    <property type="component" value="Unassembled WGS sequence"/>
</dbReference>